<gene>
    <name evidence="1" type="ORF">G01um101477_90</name>
</gene>
<evidence type="ECO:0000313" key="1">
    <source>
        <dbReference type="EMBL" id="TSC66433.1"/>
    </source>
</evidence>
<evidence type="ECO:0000313" key="2">
    <source>
        <dbReference type="Proteomes" id="UP000319613"/>
    </source>
</evidence>
<dbReference type="AlphaFoldDB" id="A0A554JDF4"/>
<organism evidence="1 2">
    <name type="scientific">Candidatus Doudnabacteria bacterium Gr01-1014_77</name>
    <dbReference type="NCBI Taxonomy" id="2017133"/>
    <lineage>
        <taxon>Bacteria</taxon>
        <taxon>Candidatus Doudnaibacteriota</taxon>
    </lineage>
</organism>
<dbReference type="Gene3D" id="3.40.50.2300">
    <property type="match status" value="1"/>
</dbReference>
<name>A0A554JDF4_9BACT</name>
<reference evidence="1 2" key="1">
    <citation type="submission" date="2017-07" db="EMBL/GenBank/DDBJ databases">
        <title>Mechanisms for carbon and nitrogen cycling indicate functional differentiation within the Candidate Phyla Radiation.</title>
        <authorList>
            <person name="Danczak R.E."/>
            <person name="Johnston M.D."/>
            <person name="Kenah C."/>
            <person name="Slattery M."/>
            <person name="Wrighton K.C."/>
            <person name="Wilkins M.J."/>
        </authorList>
    </citation>
    <scope>NUCLEOTIDE SEQUENCE [LARGE SCALE GENOMIC DNA]</scope>
    <source>
        <strain evidence="1">Gr01-1014_77</strain>
    </source>
</reference>
<comment type="caution">
    <text evidence="1">The sequence shown here is derived from an EMBL/GenBank/DDBJ whole genome shotgun (WGS) entry which is preliminary data.</text>
</comment>
<dbReference type="SUPFAM" id="SSF52172">
    <property type="entry name" value="CheY-like"/>
    <property type="match status" value="1"/>
</dbReference>
<sequence length="79" mass="9177">MLDTLIDKVKGRLRGFEILQHLREHNDIRVASTPVIMLSDLSQTEHIEKSLHLGANEYMIKAQHTPNEVVLRIKKMIYV</sequence>
<evidence type="ECO:0008006" key="3">
    <source>
        <dbReference type="Google" id="ProtNLM"/>
    </source>
</evidence>
<proteinExistence type="predicted"/>
<dbReference type="EMBL" id="VMFF01000005">
    <property type="protein sequence ID" value="TSC66433.1"/>
    <property type="molecule type" value="Genomic_DNA"/>
</dbReference>
<protein>
    <recommendedName>
        <fullName evidence="3">Response regulatory domain-containing protein</fullName>
    </recommendedName>
</protein>
<accession>A0A554JDF4</accession>
<dbReference type="InterPro" id="IPR011006">
    <property type="entry name" value="CheY-like_superfamily"/>
</dbReference>
<dbReference type="Proteomes" id="UP000319613">
    <property type="component" value="Unassembled WGS sequence"/>
</dbReference>